<dbReference type="CDD" id="cd00776">
    <property type="entry name" value="AsxRS_core"/>
    <property type="match status" value="1"/>
</dbReference>
<dbReference type="OrthoDB" id="9762036at2"/>
<dbReference type="InterPro" id="IPR004522">
    <property type="entry name" value="Asn-tRNA-ligase"/>
</dbReference>
<evidence type="ECO:0000256" key="1">
    <source>
        <dbReference type="ARBA" id="ARBA00008226"/>
    </source>
</evidence>
<dbReference type="AlphaFoldDB" id="A0A4D6YM12"/>
<comment type="similarity">
    <text evidence="1 8">Belongs to the class-II aminoacyl-tRNA synthetase family.</text>
</comment>
<dbReference type="InterPro" id="IPR004364">
    <property type="entry name" value="Aa-tRNA-synt_II"/>
</dbReference>
<name>A0A4D6YM12_9GAMM</name>
<evidence type="ECO:0000256" key="7">
    <source>
        <dbReference type="ARBA" id="ARBA00023146"/>
    </source>
</evidence>
<dbReference type="SUPFAM" id="SSF55681">
    <property type="entry name" value="Class II aaRS and biotin synthetases"/>
    <property type="match status" value="1"/>
</dbReference>
<evidence type="ECO:0000256" key="6">
    <source>
        <dbReference type="ARBA" id="ARBA00022917"/>
    </source>
</evidence>
<proteinExistence type="inferred from homology"/>
<dbReference type="PRINTS" id="PR01042">
    <property type="entry name" value="TRNASYNTHASP"/>
</dbReference>
<evidence type="ECO:0000313" key="10">
    <source>
        <dbReference type="EMBL" id="QCI26035.1"/>
    </source>
</evidence>
<keyword evidence="5 8" id="KW-0067">ATP-binding</keyword>
<keyword evidence="4 8" id="KW-0547">Nucleotide-binding</keyword>
<evidence type="ECO:0000256" key="3">
    <source>
        <dbReference type="ARBA" id="ARBA00022598"/>
    </source>
</evidence>
<protein>
    <recommendedName>
        <fullName evidence="8">Asparagine--tRNA ligase</fullName>
        <ecNumber evidence="8">6.1.1.22</ecNumber>
    </recommendedName>
    <alternativeName>
        <fullName evidence="8">Asparaginyl-tRNA synthetase</fullName>
        <shortName evidence="8">AsnRS</shortName>
    </alternativeName>
</protein>
<keyword evidence="7 8" id="KW-0030">Aminoacyl-tRNA synthetase</keyword>
<accession>A0A4D6YM12</accession>
<feature type="domain" description="Aminoacyl-transfer RNA synthetases class-II family profile" evidence="9">
    <location>
        <begin position="139"/>
        <end position="457"/>
    </location>
</feature>
<dbReference type="GO" id="GO:0004816">
    <property type="term" value="F:asparagine-tRNA ligase activity"/>
    <property type="evidence" value="ECO:0007669"/>
    <property type="project" value="UniProtKB-UniRule"/>
</dbReference>
<dbReference type="NCBIfam" id="TIGR00457">
    <property type="entry name" value="asnS"/>
    <property type="match status" value="1"/>
</dbReference>
<dbReference type="PANTHER" id="PTHR22594:SF34">
    <property type="entry name" value="ASPARAGINE--TRNA LIGASE, MITOCHONDRIAL-RELATED"/>
    <property type="match status" value="1"/>
</dbReference>
<keyword evidence="6 8" id="KW-0648">Protein biosynthesis</keyword>
<dbReference type="InterPro" id="IPR045864">
    <property type="entry name" value="aa-tRNA-synth_II/BPL/LPL"/>
</dbReference>
<evidence type="ECO:0000256" key="5">
    <source>
        <dbReference type="ARBA" id="ARBA00022840"/>
    </source>
</evidence>
<dbReference type="GO" id="GO:0006421">
    <property type="term" value="P:asparaginyl-tRNA aminoacylation"/>
    <property type="evidence" value="ECO:0007669"/>
    <property type="project" value="UniProtKB-UniRule"/>
</dbReference>
<dbReference type="Pfam" id="PF01336">
    <property type="entry name" value="tRNA_anti-codon"/>
    <property type="match status" value="1"/>
</dbReference>
<dbReference type="Gene3D" id="3.30.930.10">
    <property type="entry name" value="Bira Bifunctional Protein, Domain 2"/>
    <property type="match status" value="1"/>
</dbReference>
<evidence type="ECO:0000256" key="2">
    <source>
        <dbReference type="ARBA" id="ARBA00022490"/>
    </source>
</evidence>
<evidence type="ECO:0000259" key="9">
    <source>
        <dbReference type="PROSITE" id="PS50862"/>
    </source>
</evidence>
<gene>
    <name evidence="8" type="primary">asnS</name>
    <name evidence="10" type="ORF">D9V78_01235</name>
</gene>
<sequence length="467" mass="54264">MKKISIYDIYTQYNLINKNVVLFGWVRNRRHSKCGISFIDIYDGSCLRTIQGVITNNILNYESEILKLTNGCSIRIEGMVIWSMNGNQKYEIKINKIQVIGWVDCPGNYPIASKKHTCEYLRSIPHLRSRTNLFSAITRIRNGMFYAIHTFLNNFHYYWIPTPIITGLNSEGAGEMFRVSMLSINNKNNFLQKGINVFKDDFFGKETFLTVSGQLTAEAYACAMTKVYTFGPTFRAENSNTTRHLAEFWMLEIEGAFLNLQDIIQLSTDIIKYIIQYILQYHILDIEFFYNQGDRNIFYRLEQFINTKIIQIEYSDAIDILLTAKINFKHAVSFGADLFLEHEKYLVDKYFCAPVFITNYPKHLKAFYMRMNHDNNTVAAMDFLVPNIGEVIGGSEREERQALLKNRILEAGLDIKNYDWYLDLRRYGSVPHAGFGLGFERLLSYITGVRNVRDLIPFPRTVNHALC</sequence>
<comment type="catalytic activity">
    <reaction evidence="8">
        <text>tRNA(Asn) + L-asparagine + ATP = L-asparaginyl-tRNA(Asn) + AMP + diphosphate + H(+)</text>
        <dbReference type="Rhea" id="RHEA:11180"/>
        <dbReference type="Rhea" id="RHEA-COMP:9659"/>
        <dbReference type="Rhea" id="RHEA-COMP:9674"/>
        <dbReference type="ChEBI" id="CHEBI:15378"/>
        <dbReference type="ChEBI" id="CHEBI:30616"/>
        <dbReference type="ChEBI" id="CHEBI:33019"/>
        <dbReference type="ChEBI" id="CHEBI:58048"/>
        <dbReference type="ChEBI" id="CHEBI:78442"/>
        <dbReference type="ChEBI" id="CHEBI:78515"/>
        <dbReference type="ChEBI" id="CHEBI:456215"/>
        <dbReference type="EC" id="6.1.1.22"/>
    </reaction>
</comment>
<dbReference type="InterPro" id="IPR012340">
    <property type="entry name" value="NA-bd_OB-fold"/>
</dbReference>
<dbReference type="PROSITE" id="PS50862">
    <property type="entry name" value="AA_TRNA_LIGASE_II"/>
    <property type="match status" value="1"/>
</dbReference>
<dbReference type="GO" id="GO:0005524">
    <property type="term" value="F:ATP binding"/>
    <property type="evidence" value="ECO:0007669"/>
    <property type="project" value="UniProtKB-UniRule"/>
</dbReference>
<dbReference type="InterPro" id="IPR006195">
    <property type="entry name" value="aa-tRNA-synth_II"/>
</dbReference>
<keyword evidence="3 8" id="KW-0436">Ligase</keyword>
<dbReference type="SUPFAM" id="SSF50249">
    <property type="entry name" value="Nucleic acid-binding proteins"/>
    <property type="match status" value="1"/>
</dbReference>
<dbReference type="EMBL" id="CP032999">
    <property type="protein sequence ID" value="QCI26035.1"/>
    <property type="molecule type" value="Genomic_DNA"/>
</dbReference>
<dbReference type="RefSeq" id="WP_158350642.1">
    <property type="nucleotide sequence ID" value="NZ_CP032999.1"/>
</dbReference>
<dbReference type="FunFam" id="3.30.930.10:FF:000016">
    <property type="entry name" value="Asparagine--tRNA ligase"/>
    <property type="match status" value="1"/>
</dbReference>
<dbReference type="EC" id="6.1.1.22" evidence="8"/>
<dbReference type="HAMAP" id="MF_00534">
    <property type="entry name" value="Asn_tRNA_synth"/>
    <property type="match status" value="1"/>
</dbReference>
<dbReference type="Proteomes" id="UP000298685">
    <property type="component" value="Chromosome"/>
</dbReference>
<dbReference type="GO" id="GO:0003676">
    <property type="term" value="F:nucleic acid binding"/>
    <property type="evidence" value="ECO:0007669"/>
    <property type="project" value="InterPro"/>
</dbReference>
<keyword evidence="2 8" id="KW-0963">Cytoplasm</keyword>
<dbReference type="InterPro" id="IPR002312">
    <property type="entry name" value="Asp/Asn-tRNA-synth_IIb"/>
</dbReference>
<evidence type="ECO:0000256" key="4">
    <source>
        <dbReference type="ARBA" id="ARBA00022741"/>
    </source>
</evidence>
<dbReference type="CDD" id="cd04318">
    <property type="entry name" value="EcAsnRS_like_N"/>
    <property type="match status" value="1"/>
</dbReference>
<dbReference type="NCBIfam" id="NF003037">
    <property type="entry name" value="PRK03932.1"/>
    <property type="match status" value="1"/>
</dbReference>
<dbReference type="PANTHER" id="PTHR22594">
    <property type="entry name" value="ASPARTYL/LYSYL-TRNA SYNTHETASE"/>
    <property type="match status" value="1"/>
</dbReference>
<reference evidence="10 11" key="1">
    <citation type="submission" date="2018-10" db="EMBL/GenBank/DDBJ databases">
        <title>Comparative functional genomics of the obligate endosymbiont Buchnera aphidicola.</title>
        <authorList>
            <person name="Chong R.A."/>
        </authorList>
    </citation>
    <scope>NUCLEOTIDE SEQUENCE [LARGE SCALE GENOMIC DNA]</scope>
    <source>
        <strain evidence="10 11">Ska</strain>
    </source>
</reference>
<comment type="subunit">
    <text evidence="8">Homodimer.</text>
</comment>
<dbReference type="Gene3D" id="2.40.50.140">
    <property type="entry name" value="Nucleic acid-binding proteins"/>
    <property type="match status" value="1"/>
</dbReference>
<evidence type="ECO:0000256" key="8">
    <source>
        <dbReference type="HAMAP-Rule" id="MF_00534"/>
    </source>
</evidence>
<comment type="subcellular location">
    <subcellularLocation>
        <location evidence="8">Cytoplasm</location>
    </subcellularLocation>
</comment>
<evidence type="ECO:0000313" key="11">
    <source>
        <dbReference type="Proteomes" id="UP000298685"/>
    </source>
</evidence>
<dbReference type="GO" id="GO:0005737">
    <property type="term" value="C:cytoplasm"/>
    <property type="evidence" value="ECO:0007669"/>
    <property type="project" value="UniProtKB-SubCell"/>
</dbReference>
<dbReference type="Pfam" id="PF00152">
    <property type="entry name" value="tRNA-synt_2"/>
    <property type="match status" value="1"/>
</dbReference>
<organism evidence="10 11">
    <name type="scientific">Buchnera aphidicola</name>
    <name type="common">Sarucallis kahawaluokalani</name>
    <dbReference type="NCBI Taxonomy" id="1241878"/>
    <lineage>
        <taxon>Bacteria</taxon>
        <taxon>Pseudomonadati</taxon>
        <taxon>Pseudomonadota</taxon>
        <taxon>Gammaproteobacteria</taxon>
        <taxon>Enterobacterales</taxon>
        <taxon>Erwiniaceae</taxon>
        <taxon>Buchnera</taxon>
    </lineage>
</organism>
<dbReference type="InterPro" id="IPR004365">
    <property type="entry name" value="NA-bd_OB_tRNA"/>
</dbReference>